<keyword evidence="1" id="KW-0805">Transcription regulation</keyword>
<dbReference type="PROSITE" id="PS00356">
    <property type="entry name" value="HTH_LACI_1"/>
    <property type="match status" value="1"/>
</dbReference>
<dbReference type="Pfam" id="PF13377">
    <property type="entry name" value="Peripla_BP_3"/>
    <property type="match status" value="1"/>
</dbReference>
<dbReference type="CDD" id="cd01544">
    <property type="entry name" value="PBP1_GalR"/>
    <property type="match status" value="1"/>
</dbReference>
<dbReference type="Proteomes" id="UP000069771">
    <property type="component" value="Chromosome"/>
</dbReference>
<keyword evidence="3" id="KW-0804">Transcription</keyword>
<sequence>MATLKEVAALAGVSQAAVSRFLNNDPRLSLPDSTRQRILDAVNELGYVKKARKNKDPRRIGILHWYSLEQELADPYYLSIRSGIEEYCAREQLQIIRMFKADANIREVFGTIDGLICLGKFSHDEMVEFTSQCPSVVFVDMSSTDPSFTTISFDFEAAMKDVMDRIAEKGHKRVAFVTGTESLKDETEYPDPRLSFFRSYAKQLGFEYEPYLMTGRFSRESGYEMGLKLALTDPLPTCILCASDPIAIGVCAALASHDIRIPNEVSLVGFDDIEDVRYTNPPLSSVRLDSFTMGQYAAVLLKMMLDNPHPLPASIKLPCSFSDRGSLA</sequence>
<dbReference type="GeneID" id="78477189"/>
<dbReference type="GO" id="GO:0003700">
    <property type="term" value="F:DNA-binding transcription factor activity"/>
    <property type="evidence" value="ECO:0007669"/>
    <property type="project" value="TreeGrafter"/>
</dbReference>
<dbReference type="PANTHER" id="PTHR30146:SF149">
    <property type="entry name" value="HTH-TYPE TRANSCRIPTIONAL REGULATOR EBGR"/>
    <property type="match status" value="1"/>
</dbReference>
<dbReference type="AlphaFoldDB" id="A0A140DS27"/>
<proteinExistence type="predicted"/>
<protein>
    <recommendedName>
        <fullName evidence="4">HTH lacI-type domain-containing protein</fullName>
    </recommendedName>
</protein>
<evidence type="ECO:0000259" key="4">
    <source>
        <dbReference type="PROSITE" id="PS50932"/>
    </source>
</evidence>
<dbReference type="InterPro" id="IPR010982">
    <property type="entry name" value="Lambda_DNA-bd_dom_sf"/>
</dbReference>
<dbReference type="PROSITE" id="PS50932">
    <property type="entry name" value="HTH_LACI_2"/>
    <property type="match status" value="1"/>
</dbReference>
<dbReference type="SUPFAM" id="SSF47413">
    <property type="entry name" value="lambda repressor-like DNA-binding domains"/>
    <property type="match status" value="1"/>
</dbReference>
<gene>
    <name evidence="5" type="ORF">AALO17_03200</name>
</gene>
<dbReference type="PANTHER" id="PTHR30146">
    <property type="entry name" value="LACI-RELATED TRANSCRIPTIONAL REPRESSOR"/>
    <property type="match status" value="1"/>
</dbReference>
<dbReference type="RefSeq" id="WP_067554585.1">
    <property type="nucleotide sequence ID" value="NZ_CAPAXO010000025.1"/>
</dbReference>
<reference evidence="5 6" key="1">
    <citation type="journal article" date="2016" name="Gut Pathog.">
        <title>Whole genome sequencing of "Faecalibaculum rodentium" ALO17, isolated from C57BL/6J laboratory mouse feces.</title>
        <authorList>
            <person name="Lim S."/>
            <person name="Chang D.H."/>
            <person name="Ahn S."/>
            <person name="Kim B.C."/>
        </authorList>
    </citation>
    <scope>NUCLEOTIDE SEQUENCE [LARGE SCALE GENOMIC DNA]</scope>
    <source>
        <strain evidence="5 6">Alo17</strain>
    </source>
</reference>
<dbReference type="GO" id="GO:0000976">
    <property type="term" value="F:transcription cis-regulatory region binding"/>
    <property type="evidence" value="ECO:0007669"/>
    <property type="project" value="TreeGrafter"/>
</dbReference>
<evidence type="ECO:0000313" key="5">
    <source>
        <dbReference type="EMBL" id="AMK53454.1"/>
    </source>
</evidence>
<dbReference type="InterPro" id="IPR028082">
    <property type="entry name" value="Peripla_BP_I"/>
</dbReference>
<name>A0A140DS27_9FIRM</name>
<evidence type="ECO:0000313" key="6">
    <source>
        <dbReference type="Proteomes" id="UP000069771"/>
    </source>
</evidence>
<keyword evidence="2" id="KW-0238">DNA-binding</keyword>
<dbReference type="InterPro" id="IPR000843">
    <property type="entry name" value="HTH_LacI"/>
</dbReference>
<dbReference type="Gene3D" id="1.10.260.40">
    <property type="entry name" value="lambda repressor-like DNA-binding domains"/>
    <property type="match status" value="1"/>
</dbReference>
<dbReference type="CDD" id="cd01392">
    <property type="entry name" value="HTH_LacI"/>
    <property type="match status" value="1"/>
</dbReference>
<accession>A0A140DS27</accession>
<dbReference type="InterPro" id="IPR046335">
    <property type="entry name" value="LacI/GalR-like_sensor"/>
</dbReference>
<dbReference type="OrthoDB" id="43195at2"/>
<evidence type="ECO:0000256" key="2">
    <source>
        <dbReference type="ARBA" id="ARBA00023125"/>
    </source>
</evidence>
<dbReference type="Gene3D" id="3.40.50.2300">
    <property type="match status" value="2"/>
</dbReference>
<dbReference type="STRING" id="1702221.AALO17_03200"/>
<organism evidence="5 6">
    <name type="scientific">Faecalibaculum rodentium</name>
    <dbReference type="NCBI Taxonomy" id="1702221"/>
    <lineage>
        <taxon>Bacteria</taxon>
        <taxon>Bacillati</taxon>
        <taxon>Bacillota</taxon>
        <taxon>Erysipelotrichia</taxon>
        <taxon>Erysipelotrichales</taxon>
        <taxon>Erysipelotrichaceae</taxon>
        <taxon>Faecalibaculum</taxon>
    </lineage>
</organism>
<dbReference type="SMART" id="SM00354">
    <property type="entry name" value="HTH_LACI"/>
    <property type="match status" value="1"/>
</dbReference>
<keyword evidence="6" id="KW-1185">Reference proteome</keyword>
<dbReference type="Pfam" id="PF00356">
    <property type="entry name" value="LacI"/>
    <property type="match status" value="1"/>
</dbReference>
<dbReference type="KEGG" id="fro:AALO17_03200"/>
<evidence type="ECO:0000256" key="1">
    <source>
        <dbReference type="ARBA" id="ARBA00023015"/>
    </source>
</evidence>
<dbReference type="EMBL" id="CP011391">
    <property type="protein sequence ID" value="AMK53454.1"/>
    <property type="molecule type" value="Genomic_DNA"/>
</dbReference>
<dbReference type="SUPFAM" id="SSF53822">
    <property type="entry name" value="Periplasmic binding protein-like I"/>
    <property type="match status" value="1"/>
</dbReference>
<evidence type="ECO:0000256" key="3">
    <source>
        <dbReference type="ARBA" id="ARBA00023163"/>
    </source>
</evidence>
<feature type="domain" description="HTH lacI-type" evidence="4">
    <location>
        <begin position="2"/>
        <end position="48"/>
    </location>
</feature>